<dbReference type="GO" id="GO:0000271">
    <property type="term" value="P:polysaccharide biosynthetic process"/>
    <property type="evidence" value="ECO:0007669"/>
    <property type="project" value="TreeGrafter"/>
</dbReference>
<feature type="transmembrane region" description="Helical" evidence="1">
    <location>
        <begin position="250"/>
        <end position="269"/>
    </location>
</feature>
<feature type="domain" description="SGNH" evidence="3">
    <location>
        <begin position="431"/>
        <end position="672"/>
    </location>
</feature>
<evidence type="ECO:0000259" key="2">
    <source>
        <dbReference type="Pfam" id="PF01757"/>
    </source>
</evidence>
<feature type="transmembrane region" description="Helical" evidence="1">
    <location>
        <begin position="12"/>
        <end position="32"/>
    </location>
</feature>
<name>A0A8S1F0N7_9PELO</name>
<keyword evidence="1" id="KW-1133">Transmembrane helix</keyword>
<dbReference type="EMBL" id="CADEPM010000008">
    <property type="protein sequence ID" value="CAB3409541.1"/>
    <property type="molecule type" value="Genomic_DNA"/>
</dbReference>
<evidence type="ECO:0000313" key="4">
    <source>
        <dbReference type="EMBL" id="CAB3409541.1"/>
    </source>
</evidence>
<gene>
    <name evidence="4" type="ORF">CBOVIS_LOCUS11181</name>
</gene>
<dbReference type="Pfam" id="PF01757">
    <property type="entry name" value="Acyl_transf_3"/>
    <property type="match status" value="1"/>
</dbReference>
<keyword evidence="1" id="KW-0812">Transmembrane</keyword>
<keyword evidence="1" id="KW-0472">Membrane</keyword>
<evidence type="ECO:0008006" key="6">
    <source>
        <dbReference type="Google" id="ProtNLM"/>
    </source>
</evidence>
<evidence type="ECO:0000259" key="3">
    <source>
        <dbReference type="Pfam" id="PF19040"/>
    </source>
</evidence>
<dbReference type="AlphaFoldDB" id="A0A8S1F0N7"/>
<dbReference type="Pfam" id="PF19040">
    <property type="entry name" value="SGNH"/>
    <property type="match status" value="1"/>
</dbReference>
<evidence type="ECO:0000313" key="5">
    <source>
        <dbReference type="Proteomes" id="UP000494206"/>
    </source>
</evidence>
<dbReference type="GO" id="GO:0016747">
    <property type="term" value="F:acyltransferase activity, transferring groups other than amino-acyl groups"/>
    <property type="evidence" value="ECO:0007669"/>
    <property type="project" value="InterPro"/>
</dbReference>
<reference evidence="4 5" key="1">
    <citation type="submission" date="2020-04" db="EMBL/GenBank/DDBJ databases">
        <authorList>
            <person name="Laetsch R D."/>
            <person name="Stevens L."/>
            <person name="Kumar S."/>
            <person name="Blaxter L. M."/>
        </authorList>
    </citation>
    <scope>NUCLEOTIDE SEQUENCE [LARGE SCALE GENOMIC DNA]</scope>
</reference>
<comment type="caution">
    <text evidence="4">The sequence shown here is derived from an EMBL/GenBank/DDBJ whole genome shotgun (WGS) entry which is preliminary data.</text>
</comment>
<evidence type="ECO:0000256" key="1">
    <source>
        <dbReference type="SAM" id="Phobius"/>
    </source>
</evidence>
<organism evidence="4 5">
    <name type="scientific">Caenorhabditis bovis</name>
    <dbReference type="NCBI Taxonomy" id="2654633"/>
    <lineage>
        <taxon>Eukaryota</taxon>
        <taxon>Metazoa</taxon>
        <taxon>Ecdysozoa</taxon>
        <taxon>Nematoda</taxon>
        <taxon>Chromadorea</taxon>
        <taxon>Rhabditida</taxon>
        <taxon>Rhabditina</taxon>
        <taxon>Rhabditomorpha</taxon>
        <taxon>Rhabditoidea</taxon>
        <taxon>Rhabditidae</taxon>
        <taxon>Peloderinae</taxon>
        <taxon>Caenorhabditis</taxon>
    </lineage>
</organism>
<sequence>MAKEARMKQKRSDLQGIRGIAIISVLGFHFYPSIFPNGYLGVDQFFVLSGFLMCMLLKRSESDPIFTLILNFYTKRFRRILPLYYLIILFILILLYMIFPETAVENNLNSASNAILFISNRPKSDEEDYFQQLGIGGDLFTHTWSLSVEIQFYFIVPIIFILGTYLSSHLIYYAIIGSISFVYYTISDDSVSFNSVFARIWQFLIGMCVYLYTDRKPLAIPTEDESEELILKEDEEEISPKRAKSQNSAFYQYILLLTMTYLTTYPILIPADFTRLIVTVCTGLLMCVSEGNAVLSNRFLTYIGDFSYSLYLIHWPIFTFWKLQLDNDQSALLFCLLISILFAIASFEFFEKWYLKLTSTTIFAMVIILLFANVLLIHKNSIAEHSIQKGTIERNKTQFEDIPDNITLDEAAKINYMWTANDNRNLIVPNCNYRTGKPLGWCDYWGLNKTAKYKFFLFGNSWTANHGMLMYDECGQKAYAMVQGSAYGCEALYPTYNSSRCQRDLDGFKENIEKEKPDYAFIFTRFMSIGDPMIENSTKIDFSKDVIYKKMKENMKFYLKHIKKNLFILDAIPKINRGNIRYISKKMEEGAEPKEIDKMLVVEKGYELARKRYAQLFKDCGKKCVQIDYLPEFWDADTDGVRYFDEDNGLVYQTGVNHLSPHGLEKVRHIYTEICNQL</sequence>
<dbReference type="PANTHER" id="PTHR23028">
    <property type="entry name" value="ACETYLTRANSFERASE"/>
    <property type="match status" value="1"/>
</dbReference>
<dbReference type="GO" id="GO:0016020">
    <property type="term" value="C:membrane"/>
    <property type="evidence" value="ECO:0007669"/>
    <property type="project" value="TreeGrafter"/>
</dbReference>
<feature type="transmembrane region" description="Helical" evidence="1">
    <location>
        <begin position="192"/>
        <end position="212"/>
    </location>
</feature>
<feature type="transmembrane region" description="Helical" evidence="1">
    <location>
        <begin position="357"/>
        <end position="377"/>
    </location>
</feature>
<protein>
    <recommendedName>
        <fullName evidence="6">Acyl_transf_3 domain-containing protein</fullName>
    </recommendedName>
</protein>
<proteinExistence type="predicted"/>
<dbReference type="InterPro" id="IPR050879">
    <property type="entry name" value="Acyltransferase_3"/>
</dbReference>
<feature type="transmembrane region" description="Helical" evidence="1">
    <location>
        <begin position="79"/>
        <end position="99"/>
    </location>
</feature>
<feature type="domain" description="Acyltransferase 3" evidence="2">
    <location>
        <begin position="13"/>
        <end position="344"/>
    </location>
</feature>
<accession>A0A8S1F0N7</accession>
<dbReference type="InterPro" id="IPR043968">
    <property type="entry name" value="SGNH"/>
</dbReference>
<feature type="transmembrane region" description="Helical" evidence="1">
    <location>
        <begin position="275"/>
        <end position="295"/>
    </location>
</feature>
<keyword evidence="5" id="KW-1185">Reference proteome</keyword>
<dbReference type="Proteomes" id="UP000494206">
    <property type="component" value="Unassembled WGS sequence"/>
</dbReference>
<dbReference type="InterPro" id="IPR002656">
    <property type="entry name" value="Acyl_transf_3_dom"/>
</dbReference>
<feature type="transmembrane region" description="Helical" evidence="1">
    <location>
        <begin position="331"/>
        <end position="350"/>
    </location>
</feature>
<dbReference type="OrthoDB" id="92766at2759"/>
<feature type="transmembrane region" description="Helical" evidence="1">
    <location>
        <begin position="307"/>
        <end position="325"/>
    </location>
</feature>
<dbReference type="PANTHER" id="PTHR23028:SF127">
    <property type="entry name" value="ACYL_TRANSF_3 DOMAIN-CONTAINING PROTEIN-RELATED"/>
    <property type="match status" value="1"/>
</dbReference>